<gene>
    <name evidence="10" type="ORF">OIE46_01675</name>
</gene>
<keyword evidence="7" id="KW-0234">DNA repair</keyword>
<evidence type="ECO:0000256" key="2">
    <source>
        <dbReference type="ARBA" id="ARBA00002631"/>
    </source>
</evidence>
<dbReference type="RefSeq" id="WP_020002953.1">
    <property type="nucleotide sequence ID" value="NZ_CP012624.1"/>
</dbReference>
<dbReference type="GeneID" id="93530087"/>
<comment type="catalytic activity">
    <reaction evidence="1">
        <text>Hydrolyzes single-stranded DNA or mismatched double-stranded DNA and polynucleotides, releasing free uracil.</text>
        <dbReference type="EC" id="3.2.2.27"/>
    </reaction>
</comment>
<protein>
    <recommendedName>
        <fullName evidence="4 8">Uracil-DNA glycosylase</fullName>
        <ecNumber evidence="4 8">3.2.2.27</ecNumber>
    </recommendedName>
</protein>
<dbReference type="SMART" id="SM00986">
    <property type="entry name" value="UDG"/>
    <property type="match status" value="1"/>
</dbReference>
<evidence type="ECO:0000259" key="9">
    <source>
        <dbReference type="SMART" id="SM00986"/>
    </source>
</evidence>
<reference evidence="10" key="2">
    <citation type="submission" date="2022-11" db="EMBL/GenBank/DDBJ databases">
        <title>complete genomes of mycoplasma synoviae ZX313 strain and SD2 strain.</title>
        <authorList>
            <person name="Zhong Q."/>
        </authorList>
    </citation>
    <scope>NUCLEOTIDE SEQUENCE</scope>
    <source>
        <strain evidence="10">SD2</strain>
    </source>
</reference>
<dbReference type="GO" id="GO:0005737">
    <property type="term" value="C:cytoplasm"/>
    <property type="evidence" value="ECO:0007669"/>
    <property type="project" value="UniProtKB-UniRule"/>
</dbReference>
<organism evidence="10 11">
    <name type="scientific">Mycoplasmopsis synoviae</name>
    <name type="common">Mycoplasma synoviae</name>
    <dbReference type="NCBI Taxonomy" id="2109"/>
    <lineage>
        <taxon>Bacteria</taxon>
        <taxon>Bacillati</taxon>
        <taxon>Mycoplasmatota</taxon>
        <taxon>Mycoplasmoidales</taxon>
        <taxon>Metamycoplasmataceae</taxon>
        <taxon>Mycoplasmopsis</taxon>
    </lineage>
</organism>
<dbReference type="InterPro" id="IPR005122">
    <property type="entry name" value="Uracil-DNA_glycosylase-like"/>
</dbReference>
<feature type="domain" description="Uracil-DNA glycosylase-like" evidence="9">
    <location>
        <begin position="46"/>
        <end position="204"/>
    </location>
</feature>
<evidence type="ECO:0000256" key="8">
    <source>
        <dbReference type="NCBIfam" id="TIGR00628"/>
    </source>
</evidence>
<keyword evidence="10" id="KW-0326">Glycosidase</keyword>
<dbReference type="PANTHER" id="PTHR11264">
    <property type="entry name" value="URACIL-DNA GLYCOSYLASE"/>
    <property type="match status" value="1"/>
</dbReference>
<dbReference type="AlphaFoldDB" id="A0AAQ0ELY2"/>
<dbReference type="InterPro" id="IPR036895">
    <property type="entry name" value="Uracil-DNA_glycosylase-like_sf"/>
</dbReference>
<evidence type="ECO:0000256" key="4">
    <source>
        <dbReference type="ARBA" id="ARBA00012030"/>
    </source>
</evidence>
<keyword evidence="5" id="KW-0227">DNA damage</keyword>
<dbReference type="Gene3D" id="3.40.470.10">
    <property type="entry name" value="Uracil-DNA glycosylase-like domain"/>
    <property type="match status" value="1"/>
</dbReference>
<evidence type="ECO:0000256" key="3">
    <source>
        <dbReference type="ARBA" id="ARBA00008184"/>
    </source>
</evidence>
<evidence type="ECO:0000313" key="11">
    <source>
        <dbReference type="Proteomes" id="UP001164481"/>
    </source>
</evidence>
<dbReference type="Pfam" id="PF03167">
    <property type="entry name" value="UDG"/>
    <property type="match status" value="1"/>
</dbReference>
<sequence length="224" mass="25759">MKNSFLMVLQSEGKKPYFKNILSELERIGKDEVIYPAPPDIFAAFSDFELYETNLIFLGQDPYPNGHANGYAFSSNSEKTPMSLRNIFKELKKDYPEVLIQSNNLKNWSRQKVLLLNTVLTVSKNKPDSHKNIGWESFTLKVVDLILGFNKDCIIVALGNKARDFVSKLENPVKNLIFLSHPSPLSYNKSFKDSKLFLKINNLLKEQNKPEISWDIKGEYDLFT</sequence>
<dbReference type="PANTHER" id="PTHR11264:SF0">
    <property type="entry name" value="URACIL-DNA GLYCOSYLASE"/>
    <property type="match status" value="1"/>
</dbReference>
<evidence type="ECO:0000256" key="6">
    <source>
        <dbReference type="ARBA" id="ARBA00022801"/>
    </source>
</evidence>
<evidence type="ECO:0000313" key="10">
    <source>
        <dbReference type="EMBL" id="UZW64760.1"/>
    </source>
</evidence>
<accession>A0AAQ0ELY2</accession>
<name>A0AAQ0ELY2_MYCSY</name>
<dbReference type="GO" id="GO:0004844">
    <property type="term" value="F:uracil DNA N-glycosylase activity"/>
    <property type="evidence" value="ECO:0007669"/>
    <property type="project" value="UniProtKB-UniRule"/>
</dbReference>
<dbReference type="NCBIfam" id="TIGR00628">
    <property type="entry name" value="ung"/>
    <property type="match status" value="1"/>
</dbReference>
<dbReference type="NCBIfam" id="NF003592">
    <property type="entry name" value="PRK05254.1-5"/>
    <property type="match status" value="1"/>
</dbReference>
<evidence type="ECO:0000256" key="7">
    <source>
        <dbReference type="ARBA" id="ARBA00023204"/>
    </source>
</evidence>
<reference evidence="10" key="1">
    <citation type="submission" date="2022-10" db="EMBL/GenBank/DDBJ databases">
        <authorList>
            <person name="Wei X."/>
        </authorList>
    </citation>
    <scope>NUCLEOTIDE SEQUENCE</scope>
    <source>
        <strain evidence="10">SD2</strain>
    </source>
</reference>
<proteinExistence type="inferred from homology"/>
<dbReference type="EC" id="3.2.2.27" evidence="4 8"/>
<evidence type="ECO:0000256" key="5">
    <source>
        <dbReference type="ARBA" id="ARBA00022763"/>
    </source>
</evidence>
<evidence type="ECO:0000256" key="1">
    <source>
        <dbReference type="ARBA" id="ARBA00001400"/>
    </source>
</evidence>
<dbReference type="SMART" id="SM00987">
    <property type="entry name" value="UreE_C"/>
    <property type="match status" value="1"/>
</dbReference>
<dbReference type="SUPFAM" id="SSF52141">
    <property type="entry name" value="Uracil-DNA glycosylase-like"/>
    <property type="match status" value="1"/>
</dbReference>
<dbReference type="InterPro" id="IPR002043">
    <property type="entry name" value="UDG_fam1"/>
</dbReference>
<dbReference type="Proteomes" id="UP001164481">
    <property type="component" value="Chromosome"/>
</dbReference>
<dbReference type="EMBL" id="CP107525">
    <property type="protein sequence ID" value="UZW64760.1"/>
    <property type="molecule type" value="Genomic_DNA"/>
</dbReference>
<dbReference type="CDD" id="cd10027">
    <property type="entry name" value="UDG-F1-like"/>
    <property type="match status" value="1"/>
</dbReference>
<dbReference type="GO" id="GO:0097510">
    <property type="term" value="P:base-excision repair, AP site formation via deaminated base removal"/>
    <property type="evidence" value="ECO:0007669"/>
    <property type="project" value="TreeGrafter"/>
</dbReference>
<comment type="function">
    <text evidence="2">Excises uracil residues from the DNA which can arise as a result of misincorporation of dUMP residues by DNA polymerase or due to deamination of cytosine.</text>
</comment>
<comment type="similarity">
    <text evidence="3">Belongs to the uracil-DNA glycosylase (UDG) superfamily. UNG family.</text>
</comment>
<keyword evidence="6 10" id="KW-0378">Hydrolase</keyword>